<dbReference type="Pfam" id="PF10406">
    <property type="entry name" value="TAF8_C"/>
    <property type="match status" value="1"/>
</dbReference>
<evidence type="ECO:0000256" key="1">
    <source>
        <dbReference type="ARBA" id="ARBA00004123"/>
    </source>
</evidence>
<evidence type="ECO:0000259" key="8">
    <source>
        <dbReference type="Pfam" id="PF07524"/>
    </source>
</evidence>
<keyword evidence="4" id="KW-0805">Transcription regulation</keyword>
<name>A0AAE8N6F3_9PEZI</name>
<evidence type="ECO:0000313" key="11">
    <source>
        <dbReference type="Proteomes" id="UP001187682"/>
    </source>
</evidence>
<keyword evidence="5" id="KW-0804">Transcription</keyword>
<comment type="similarity">
    <text evidence="2">Belongs to the TAF8 family.</text>
</comment>
<dbReference type="InterPro" id="IPR019473">
    <property type="entry name" value="TFIID_su8_C"/>
</dbReference>
<dbReference type="EMBL" id="ONZQ02000018">
    <property type="protein sequence ID" value="SPO07136.1"/>
    <property type="molecule type" value="Genomic_DNA"/>
</dbReference>
<dbReference type="InterPro" id="IPR009072">
    <property type="entry name" value="Histone-fold"/>
</dbReference>
<organism evidence="10 11">
    <name type="scientific">Cephalotrichum gorgonifer</name>
    <dbReference type="NCBI Taxonomy" id="2041049"/>
    <lineage>
        <taxon>Eukaryota</taxon>
        <taxon>Fungi</taxon>
        <taxon>Dikarya</taxon>
        <taxon>Ascomycota</taxon>
        <taxon>Pezizomycotina</taxon>
        <taxon>Sordariomycetes</taxon>
        <taxon>Hypocreomycetidae</taxon>
        <taxon>Microascales</taxon>
        <taxon>Microascaceae</taxon>
        <taxon>Cephalotrichum</taxon>
    </lineage>
</organism>
<dbReference type="Pfam" id="PF07524">
    <property type="entry name" value="Bromo_TP"/>
    <property type="match status" value="1"/>
</dbReference>
<dbReference type="PANTHER" id="PTHR46469">
    <property type="entry name" value="TRANSCRIPTION INITIATION FACTOR TFIID SUBUNIT 8"/>
    <property type="match status" value="1"/>
</dbReference>
<evidence type="ECO:0000256" key="3">
    <source>
        <dbReference type="ARBA" id="ARBA00017307"/>
    </source>
</evidence>
<evidence type="ECO:0000256" key="7">
    <source>
        <dbReference type="SAM" id="MobiDB-lite"/>
    </source>
</evidence>
<dbReference type="GO" id="GO:0006367">
    <property type="term" value="P:transcription initiation at RNA polymerase II promoter"/>
    <property type="evidence" value="ECO:0007669"/>
    <property type="project" value="TreeGrafter"/>
</dbReference>
<reference evidence="10" key="1">
    <citation type="submission" date="2018-03" db="EMBL/GenBank/DDBJ databases">
        <authorList>
            <person name="Guldener U."/>
        </authorList>
    </citation>
    <scope>NUCLEOTIDE SEQUENCE</scope>
</reference>
<comment type="caution">
    <text evidence="10">The sequence shown here is derived from an EMBL/GenBank/DDBJ whole genome shotgun (WGS) entry which is preliminary data.</text>
</comment>
<evidence type="ECO:0000259" key="9">
    <source>
        <dbReference type="Pfam" id="PF10406"/>
    </source>
</evidence>
<feature type="region of interest" description="Disordered" evidence="7">
    <location>
        <begin position="1"/>
        <end position="55"/>
    </location>
</feature>
<dbReference type="AlphaFoldDB" id="A0AAE8N6F3"/>
<feature type="region of interest" description="Disordered" evidence="7">
    <location>
        <begin position="177"/>
        <end position="220"/>
    </location>
</feature>
<protein>
    <recommendedName>
        <fullName evidence="3">Transcription initiation factor TFIID subunit 8</fullName>
    </recommendedName>
</protein>
<dbReference type="CDD" id="cd00076">
    <property type="entry name" value="HFD_SF"/>
    <property type="match status" value="1"/>
</dbReference>
<keyword evidence="11" id="KW-1185">Reference proteome</keyword>
<feature type="domain" description="Bromodomain associated" evidence="8">
    <location>
        <begin position="54"/>
        <end position="128"/>
    </location>
</feature>
<dbReference type="CDD" id="cd08049">
    <property type="entry name" value="TAF8"/>
    <property type="match status" value="1"/>
</dbReference>
<evidence type="ECO:0000256" key="4">
    <source>
        <dbReference type="ARBA" id="ARBA00023015"/>
    </source>
</evidence>
<comment type="subcellular location">
    <subcellularLocation>
        <location evidence="1">Nucleus</location>
    </subcellularLocation>
</comment>
<keyword evidence="6" id="KW-0539">Nucleus</keyword>
<evidence type="ECO:0000313" key="10">
    <source>
        <dbReference type="EMBL" id="SPO07136.1"/>
    </source>
</evidence>
<proteinExistence type="inferred from homology"/>
<dbReference type="Gene3D" id="1.10.20.10">
    <property type="entry name" value="Histone, subunit A"/>
    <property type="match status" value="1"/>
</dbReference>
<dbReference type="PANTHER" id="PTHR46469:SF1">
    <property type="entry name" value="TRANSCRIPTION INITIATION FACTOR TFIID SUBUNIT 8"/>
    <property type="match status" value="1"/>
</dbReference>
<evidence type="ECO:0000256" key="5">
    <source>
        <dbReference type="ARBA" id="ARBA00023163"/>
    </source>
</evidence>
<feature type="compositionally biased region" description="Basic and acidic residues" evidence="7">
    <location>
        <begin position="196"/>
        <end position="220"/>
    </location>
</feature>
<feature type="region of interest" description="Disordered" evidence="7">
    <location>
        <begin position="299"/>
        <end position="324"/>
    </location>
</feature>
<dbReference type="Proteomes" id="UP001187682">
    <property type="component" value="Unassembled WGS sequence"/>
</dbReference>
<evidence type="ECO:0000256" key="6">
    <source>
        <dbReference type="ARBA" id="ARBA00023242"/>
    </source>
</evidence>
<dbReference type="InterPro" id="IPR006565">
    <property type="entry name" value="BTP"/>
</dbReference>
<dbReference type="GO" id="GO:0046982">
    <property type="term" value="F:protein heterodimerization activity"/>
    <property type="evidence" value="ECO:0007669"/>
    <property type="project" value="InterPro"/>
</dbReference>
<feature type="compositionally biased region" description="Polar residues" evidence="7">
    <location>
        <begin position="34"/>
        <end position="43"/>
    </location>
</feature>
<dbReference type="GO" id="GO:0005669">
    <property type="term" value="C:transcription factor TFIID complex"/>
    <property type="evidence" value="ECO:0007669"/>
    <property type="project" value="InterPro"/>
</dbReference>
<sequence>MSGSSSNSLKRKHSSEDVEMDMGAPTDDAHDRNSAQLHSSTASFLHPDPRPNDIAHAGLRRGMALALDHVGFSAADPVAIESFALAVEEYLQSFIEALKLRSYSARREQPNPVDFEATLSRFNLTVDSLKPHLSPPISRDLLVPETHEISLAGGGFLSPLPTLTDDLSGRSEKEEKGYIPSQFPEFPSRHTFVSTPRDDNQTRRDVKRANEDVSKAAKQGEDALRGLLRASKIRQQKEVRSQVQSHDASRERYRLWELAMEKMMKAQGQDGGAPEADMAMADKIADASMIVNSSTQFMRRESARAVRGAGHAPRGPVGTESRTQ</sequence>
<dbReference type="InterPro" id="IPR037818">
    <property type="entry name" value="TAF8"/>
</dbReference>
<feature type="domain" description="Transcription factor TFIID subunit 8 C-terminal" evidence="9">
    <location>
        <begin position="178"/>
        <end position="227"/>
    </location>
</feature>
<gene>
    <name evidence="10" type="ORF">DNG_09830</name>
</gene>
<evidence type="ECO:0000256" key="2">
    <source>
        <dbReference type="ARBA" id="ARBA00008767"/>
    </source>
</evidence>
<accession>A0AAE8N6F3</accession>